<gene>
    <name evidence="2" type="ORF">U6N30_11740</name>
</gene>
<sequence length="233" mass="23965">MVVLAPTVALFFPALGLSTAAAPAAVATLLLVALLPALESLFPAEEDARPGAAAAVPATALVVAVACTLAGLSVDRFDAAHPVPSRLAYVLDRDTGRASWVSTERSPGTYTAEFVGSRAELPVDLPYLGGPVWSGRAEPAEFEAAEVLTVADAIVGARRELSVRVTPQRPGVRMLVLDLRVDGGTIVGARASGRAVPAEELGGDRAWIVFHAPPEGGLPASFSIEGDGLGRAR</sequence>
<keyword evidence="1" id="KW-0472">Membrane</keyword>
<evidence type="ECO:0000313" key="3">
    <source>
        <dbReference type="Proteomes" id="UP001324287"/>
    </source>
</evidence>
<accession>A0ABZ1BBB3</accession>
<evidence type="ECO:0000313" key="2">
    <source>
        <dbReference type="EMBL" id="WRL67368.1"/>
    </source>
</evidence>
<dbReference type="Proteomes" id="UP001324287">
    <property type="component" value="Chromosome"/>
</dbReference>
<dbReference type="RefSeq" id="WP_324278675.1">
    <property type="nucleotide sequence ID" value="NZ_CP141261.1"/>
</dbReference>
<organism evidence="2 3">
    <name type="scientific">Blastococcus brunescens</name>
    <dbReference type="NCBI Taxonomy" id="1564165"/>
    <lineage>
        <taxon>Bacteria</taxon>
        <taxon>Bacillati</taxon>
        <taxon>Actinomycetota</taxon>
        <taxon>Actinomycetes</taxon>
        <taxon>Geodermatophilales</taxon>
        <taxon>Geodermatophilaceae</taxon>
        <taxon>Blastococcus</taxon>
    </lineage>
</organism>
<name>A0ABZ1BBB3_9ACTN</name>
<reference evidence="2 3" key="1">
    <citation type="submission" date="2023-12" db="EMBL/GenBank/DDBJ databases">
        <title>Blastococcus brunescens sp. nov., an actonobacterium isolated from sandstone collected in sahara desert.</title>
        <authorList>
            <person name="Gtari M."/>
            <person name="Ghodhbane F."/>
        </authorList>
    </citation>
    <scope>NUCLEOTIDE SEQUENCE [LARGE SCALE GENOMIC DNA]</scope>
    <source>
        <strain evidence="2 3">BMG 8361</strain>
    </source>
</reference>
<protein>
    <submittedName>
        <fullName evidence="2">Uncharacterized protein</fullName>
    </submittedName>
</protein>
<dbReference type="EMBL" id="CP141261">
    <property type="protein sequence ID" value="WRL67368.1"/>
    <property type="molecule type" value="Genomic_DNA"/>
</dbReference>
<keyword evidence="1" id="KW-0812">Transmembrane</keyword>
<proteinExistence type="predicted"/>
<feature type="transmembrane region" description="Helical" evidence="1">
    <location>
        <begin position="51"/>
        <end position="72"/>
    </location>
</feature>
<evidence type="ECO:0000256" key="1">
    <source>
        <dbReference type="SAM" id="Phobius"/>
    </source>
</evidence>
<keyword evidence="1" id="KW-1133">Transmembrane helix</keyword>
<keyword evidence="3" id="KW-1185">Reference proteome</keyword>